<evidence type="ECO:0000259" key="8">
    <source>
        <dbReference type="Pfam" id="PF01435"/>
    </source>
</evidence>
<evidence type="ECO:0000313" key="10">
    <source>
        <dbReference type="Proteomes" id="UP000295611"/>
    </source>
</evidence>
<keyword evidence="7" id="KW-0732">Signal</keyword>
<evidence type="ECO:0000313" key="9">
    <source>
        <dbReference type="EMBL" id="TDR73806.1"/>
    </source>
</evidence>
<keyword evidence="4 6" id="KW-0862">Zinc</keyword>
<comment type="cofactor">
    <cofactor evidence="6">
        <name>Zn(2+)</name>
        <dbReference type="ChEBI" id="CHEBI:29105"/>
    </cofactor>
    <text evidence="6">Binds 1 zinc ion per subunit.</text>
</comment>
<feature type="chain" id="PRO_5020467435" evidence="7">
    <location>
        <begin position="23"/>
        <end position="246"/>
    </location>
</feature>
<reference evidence="9 10" key="1">
    <citation type="submission" date="2019-03" db="EMBL/GenBank/DDBJ databases">
        <title>Genomic Encyclopedia of Type Strains, Phase III (KMG-III): the genomes of soil and plant-associated and newly described type strains.</title>
        <authorList>
            <person name="Whitman W."/>
        </authorList>
    </citation>
    <scope>NUCLEOTIDE SEQUENCE [LARGE SCALE GENOMIC DNA]</scope>
    <source>
        <strain evidence="9 10">CECT 8976</strain>
    </source>
</reference>
<keyword evidence="1 6" id="KW-0645">Protease</keyword>
<dbReference type="InterPro" id="IPR001915">
    <property type="entry name" value="Peptidase_M48"/>
</dbReference>
<name>A0A4R7B1Z4_9NEIS</name>
<comment type="similarity">
    <text evidence="6">Belongs to the peptidase M48 family.</text>
</comment>
<keyword evidence="10" id="KW-1185">Reference proteome</keyword>
<feature type="signal peptide" evidence="7">
    <location>
        <begin position="1"/>
        <end position="22"/>
    </location>
</feature>
<keyword evidence="3 6" id="KW-0378">Hydrolase</keyword>
<feature type="domain" description="Peptidase M48" evidence="8">
    <location>
        <begin position="91"/>
        <end position="243"/>
    </location>
</feature>
<dbReference type="OrthoDB" id="9810445at2"/>
<proteinExistence type="inferred from homology"/>
<evidence type="ECO:0000256" key="4">
    <source>
        <dbReference type="ARBA" id="ARBA00022833"/>
    </source>
</evidence>
<dbReference type="GO" id="GO:0046872">
    <property type="term" value="F:metal ion binding"/>
    <property type="evidence" value="ECO:0007669"/>
    <property type="project" value="UniProtKB-KW"/>
</dbReference>
<gene>
    <name evidence="9" type="ORF">DFP86_11210</name>
</gene>
<evidence type="ECO:0000256" key="5">
    <source>
        <dbReference type="ARBA" id="ARBA00023049"/>
    </source>
</evidence>
<protein>
    <submittedName>
        <fullName evidence="9">Putative metalloprotease</fullName>
    </submittedName>
</protein>
<accession>A0A4R7B1Z4</accession>
<evidence type="ECO:0000256" key="1">
    <source>
        <dbReference type="ARBA" id="ARBA00022670"/>
    </source>
</evidence>
<dbReference type="InterPro" id="IPR051156">
    <property type="entry name" value="Mito/Outer_Membr_Metalloprot"/>
</dbReference>
<dbReference type="PANTHER" id="PTHR22726:SF8">
    <property type="entry name" value="METALLOPROTEASE YCAL"/>
    <property type="match status" value="1"/>
</dbReference>
<evidence type="ECO:0000256" key="3">
    <source>
        <dbReference type="ARBA" id="ARBA00022801"/>
    </source>
</evidence>
<evidence type="ECO:0000256" key="2">
    <source>
        <dbReference type="ARBA" id="ARBA00022723"/>
    </source>
</evidence>
<dbReference type="PANTHER" id="PTHR22726">
    <property type="entry name" value="METALLOENDOPEPTIDASE OMA1"/>
    <property type="match status" value="1"/>
</dbReference>
<dbReference type="GO" id="GO:0016020">
    <property type="term" value="C:membrane"/>
    <property type="evidence" value="ECO:0007669"/>
    <property type="project" value="TreeGrafter"/>
</dbReference>
<sequence length="246" mass="26459">MKKHIFTLPMLLAALAAAPSHAIDLNGMLSAGMKLVSAGTLSDDDAKSLSLASIKQEDTKSHIAPASSKYSKRLANLTRDMRNEDGLQLNYKVYLTKDINAFCTADGSVRVYSGLMDMMNDDELRFVLGHEIGHAKLGHVRKALQVAYATSAARDAAAATDTAAAQLSQSALGDLAEAVVNAQFSQKEESDADAYGVGFLKRHQFNLHAAVTSMDKIRTISDDHSWLADHPASSDRVANLKKLVGE</sequence>
<dbReference type="GO" id="GO:0051603">
    <property type="term" value="P:proteolysis involved in protein catabolic process"/>
    <property type="evidence" value="ECO:0007669"/>
    <property type="project" value="TreeGrafter"/>
</dbReference>
<dbReference type="AlphaFoldDB" id="A0A4R7B1Z4"/>
<dbReference type="EMBL" id="SNZP01000012">
    <property type="protein sequence ID" value="TDR73806.1"/>
    <property type="molecule type" value="Genomic_DNA"/>
</dbReference>
<keyword evidence="5 6" id="KW-0482">Metalloprotease</keyword>
<dbReference type="GO" id="GO:0004222">
    <property type="term" value="F:metalloendopeptidase activity"/>
    <property type="evidence" value="ECO:0007669"/>
    <property type="project" value="InterPro"/>
</dbReference>
<dbReference type="Gene3D" id="3.30.2010.10">
    <property type="entry name" value="Metalloproteases ('zincins'), catalytic domain"/>
    <property type="match status" value="1"/>
</dbReference>
<dbReference type="Proteomes" id="UP000295611">
    <property type="component" value="Unassembled WGS sequence"/>
</dbReference>
<organism evidence="9 10">
    <name type="scientific">Paludibacterium purpuratum</name>
    <dbReference type="NCBI Taxonomy" id="1144873"/>
    <lineage>
        <taxon>Bacteria</taxon>
        <taxon>Pseudomonadati</taxon>
        <taxon>Pseudomonadota</taxon>
        <taxon>Betaproteobacteria</taxon>
        <taxon>Neisseriales</taxon>
        <taxon>Chromobacteriaceae</taxon>
        <taxon>Paludibacterium</taxon>
    </lineage>
</organism>
<keyword evidence="2" id="KW-0479">Metal-binding</keyword>
<dbReference type="Pfam" id="PF01435">
    <property type="entry name" value="Peptidase_M48"/>
    <property type="match status" value="1"/>
</dbReference>
<evidence type="ECO:0000256" key="6">
    <source>
        <dbReference type="RuleBase" id="RU003983"/>
    </source>
</evidence>
<dbReference type="RefSeq" id="WP_133682394.1">
    <property type="nucleotide sequence ID" value="NZ_SNZP01000012.1"/>
</dbReference>
<evidence type="ECO:0000256" key="7">
    <source>
        <dbReference type="SAM" id="SignalP"/>
    </source>
</evidence>
<comment type="caution">
    <text evidence="9">The sequence shown here is derived from an EMBL/GenBank/DDBJ whole genome shotgun (WGS) entry which is preliminary data.</text>
</comment>